<gene>
    <name evidence="2" type="ORF">FK256_13270</name>
</gene>
<sequence>MLTMFLMAIPLIGFVYLLMLAFGSGRSIAKKNWARATLIWAVIATVLSIVVYAVVGAALWSMLNSSASGG</sequence>
<feature type="transmembrane region" description="Helical" evidence="1">
    <location>
        <begin position="6"/>
        <end position="25"/>
    </location>
</feature>
<name>A0A507ZYJ8_9ACTO</name>
<keyword evidence="1" id="KW-1133">Transmembrane helix</keyword>
<protein>
    <submittedName>
        <fullName evidence="2">Uncharacterized protein</fullName>
    </submittedName>
</protein>
<proteinExistence type="predicted"/>
<evidence type="ECO:0000313" key="3">
    <source>
        <dbReference type="Proteomes" id="UP000319010"/>
    </source>
</evidence>
<dbReference type="EMBL" id="VICB01000025">
    <property type="protein sequence ID" value="TQD41563.1"/>
    <property type="molecule type" value="Genomic_DNA"/>
</dbReference>
<dbReference type="AlphaFoldDB" id="A0A507ZYJ8"/>
<organism evidence="2 3">
    <name type="scientific">Actinomyces johnsonii</name>
    <dbReference type="NCBI Taxonomy" id="544581"/>
    <lineage>
        <taxon>Bacteria</taxon>
        <taxon>Bacillati</taxon>
        <taxon>Actinomycetota</taxon>
        <taxon>Actinomycetes</taxon>
        <taxon>Actinomycetales</taxon>
        <taxon>Actinomycetaceae</taxon>
        <taxon>Actinomyces</taxon>
    </lineage>
</organism>
<reference evidence="2 3" key="1">
    <citation type="submission" date="2019-06" db="EMBL/GenBank/DDBJ databases">
        <title>Draft genome sequence of Actinomyces johnsonii CCUG 34287T.</title>
        <authorList>
            <person name="Salva-Serra F."/>
            <person name="Cardew S."/>
            <person name="Moore E."/>
        </authorList>
    </citation>
    <scope>NUCLEOTIDE SEQUENCE [LARGE SCALE GENOMIC DNA]</scope>
    <source>
        <strain evidence="2 3">CCUG 34287</strain>
    </source>
</reference>
<dbReference type="Proteomes" id="UP000319010">
    <property type="component" value="Unassembled WGS sequence"/>
</dbReference>
<feature type="transmembrane region" description="Helical" evidence="1">
    <location>
        <begin position="37"/>
        <end position="60"/>
    </location>
</feature>
<keyword evidence="1" id="KW-0472">Membrane</keyword>
<evidence type="ECO:0000313" key="2">
    <source>
        <dbReference type="EMBL" id="TQD41563.1"/>
    </source>
</evidence>
<accession>A0A507ZYJ8</accession>
<comment type="caution">
    <text evidence="2">The sequence shown here is derived from an EMBL/GenBank/DDBJ whole genome shotgun (WGS) entry which is preliminary data.</text>
</comment>
<evidence type="ECO:0000256" key="1">
    <source>
        <dbReference type="SAM" id="Phobius"/>
    </source>
</evidence>
<keyword evidence="1" id="KW-0812">Transmembrane</keyword>